<keyword evidence="4" id="KW-0804">Transcription</keyword>
<dbReference type="NCBIfam" id="TIGR00229">
    <property type="entry name" value="sensory_box"/>
    <property type="match status" value="2"/>
</dbReference>
<keyword evidence="3" id="KW-0805">Transcription regulation</keyword>
<dbReference type="Pfam" id="PF13426">
    <property type="entry name" value="PAS_9"/>
    <property type="match status" value="2"/>
</dbReference>
<dbReference type="InterPro" id="IPR011006">
    <property type="entry name" value="CheY-like_superfamily"/>
</dbReference>
<dbReference type="InterPro" id="IPR007050">
    <property type="entry name" value="HTH_bacterioopsin"/>
</dbReference>
<evidence type="ECO:0000256" key="2">
    <source>
        <dbReference type="ARBA" id="ARBA00022777"/>
    </source>
</evidence>
<dbReference type="GO" id="GO:0016301">
    <property type="term" value="F:kinase activity"/>
    <property type="evidence" value="ECO:0007669"/>
    <property type="project" value="UniProtKB-KW"/>
</dbReference>
<comment type="caution">
    <text evidence="7">The sequence shown here is derived from an EMBL/GenBank/DDBJ whole genome shotgun (WGS) entry which is preliminary data.</text>
</comment>
<keyword evidence="1" id="KW-0808">Transferase</keyword>
<dbReference type="InterPro" id="IPR003018">
    <property type="entry name" value="GAF"/>
</dbReference>
<dbReference type="RefSeq" id="WP_256397163.1">
    <property type="nucleotide sequence ID" value="NZ_JANHDL010000004.1"/>
</dbReference>
<dbReference type="InterPro" id="IPR029016">
    <property type="entry name" value="GAF-like_dom_sf"/>
</dbReference>
<evidence type="ECO:0000256" key="5">
    <source>
        <dbReference type="SAM" id="MobiDB-lite"/>
    </source>
</evidence>
<dbReference type="InterPro" id="IPR000014">
    <property type="entry name" value="PAS"/>
</dbReference>
<accession>A0ABD6C0A5</accession>
<dbReference type="SMART" id="SM00091">
    <property type="entry name" value="PAS"/>
    <property type="match status" value="2"/>
</dbReference>
<dbReference type="CDD" id="cd00130">
    <property type="entry name" value="PAS"/>
    <property type="match status" value="2"/>
</dbReference>
<protein>
    <submittedName>
        <fullName evidence="7">PAS domain-containing protein</fullName>
    </submittedName>
</protein>
<evidence type="ECO:0000256" key="1">
    <source>
        <dbReference type="ARBA" id="ARBA00022679"/>
    </source>
</evidence>
<evidence type="ECO:0000259" key="6">
    <source>
        <dbReference type="PROSITE" id="PS50112"/>
    </source>
</evidence>
<dbReference type="SUPFAM" id="SSF55785">
    <property type="entry name" value="PYP-like sensor domain (PAS domain)"/>
    <property type="match status" value="2"/>
</dbReference>
<dbReference type="PANTHER" id="PTHR34236:SF1">
    <property type="entry name" value="DIMETHYL SULFOXIDE REDUCTASE TRANSCRIPTIONAL ACTIVATOR"/>
    <property type="match status" value="1"/>
</dbReference>
<reference evidence="7 8" key="1">
    <citation type="journal article" date="2019" name="Int. J. Syst. Evol. Microbiol.">
        <title>The Global Catalogue of Microorganisms (GCM) 10K type strain sequencing project: providing services to taxonomists for standard genome sequencing and annotation.</title>
        <authorList>
            <consortium name="The Broad Institute Genomics Platform"/>
            <consortium name="The Broad Institute Genome Sequencing Center for Infectious Disease"/>
            <person name="Wu L."/>
            <person name="Ma J."/>
        </authorList>
    </citation>
    <scope>NUCLEOTIDE SEQUENCE [LARGE SCALE GENOMIC DNA]</scope>
    <source>
        <strain evidence="7 8">CGMCC 1.12689</strain>
    </source>
</reference>
<sequence length="972" mass="106960">MKNSASTSRDSPSVHSDTVHSATIDSISESTVVLVGESEGGGWLASAAENQLWDLVRHDSYDEALDAVRAGEVDCIVDNSSVPASSSADFLADVRSIDRPVPFLLWTADSDTELLRDILSEPHTTFVPKATEGASDGVLLNQINEELRKHYLQYIADVQVDAIENAKDGIAILNPDGEYVYVNQAHAEIYGFTGPNDFLGETWQLCYRPQEVNWLEQEVFPQVDDEGEWAGELTARREDGTLFSTEVSLTGLAEGWLICVVRDVSSRYEYQRELETERERFSKLLNAAPDPILVVDPADRTIVESNMAARDIYQTPFQLEGTSIYELPLEKDRDRAEELFSHIYDRGEGSHQEYFDGEPIILKTAQGETVPVSINSKLVRIDDSDFIHTIIRPIGEQLEYEDSLKTLNSVVTDLLERDGVSDVAQVVVESAVEELGYTSCGLFEFDSDAVRLQLLGSSGPMPEGVVTEPTFGADGSNAWEAYRDGQIKIYNGVTLSGEGGGMGDRVGSEIIVPLGDEGVLLLSDCTGSEFDPVDIEIAELFATAVESALSRAEKVRSVREKHKQLRNERKHLDYVNDLNEQLRAVHHALVSADSRSEVYASVVDSLTEIDDFLGAWIGYTDRKREEIVPMESSGVPDWYLDEMDFDLYSNQPHISAQVSTSGMPDAISNIASGLKNAPAWRKESVDYGVRSVAAVPITYDGVGFGVLVVESPLSSRFDAQTVDVLSEIGLLTGFALNSISQQHSLMNEGTTEMEFDMRGETGVLSLIAQRLGASLLVHNVVPTAEGSYLIHCGVSDSAISVSEFAEAASSHERVTDIDEIYGDPILFEVTVDGESIPTKIGGHGMNARELIAKPDGSYRFKHTVPPELPQTRFVEEVKDFFPNAKIDCHEANSSTYTVPWNTILGDTLTKIELDTLRTAYVRGYFLTGGDSGTEIAESLGISQSGFSKRVRRSQEKLNKVLWGDSPRIPYKE</sequence>
<organism evidence="7 8">
    <name type="scientific">Halorubrum laminariae</name>
    <dbReference type="NCBI Taxonomy" id="1433523"/>
    <lineage>
        <taxon>Archaea</taxon>
        <taxon>Methanobacteriati</taxon>
        <taxon>Methanobacteriota</taxon>
        <taxon>Stenosarchaea group</taxon>
        <taxon>Halobacteria</taxon>
        <taxon>Halobacteriales</taxon>
        <taxon>Haloferacaceae</taxon>
        <taxon>Halorubrum</taxon>
    </lineage>
</organism>
<dbReference type="InterPro" id="IPR035965">
    <property type="entry name" value="PAS-like_dom_sf"/>
</dbReference>
<evidence type="ECO:0000256" key="4">
    <source>
        <dbReference type="ARBA" id="ARBA00023163"/>
    </source>
</evidence>
<dbReference type="Gene3D" id="3.30.450.40">
    <property type="match status" value="2"/>
</dbReference>
<dbReference type="Pfam" id="PF04967">
    <property type="entry name" value="HTH_10"/>
    <property type="match status" value="1"/>
</dbReference>
<dbReference type="Pfam" id="PF15915">
    <property type="entry name" value="BAT"/>
    <property type="match status" value="1"/>
</dbReference>
<name>A0ABD6C0A5_9EURY</name>
<feature type="region of interest" description="Disordered" evidence="5">
    <location>
        <begin position="1"/>
        <end position="21"/>
    </location>
</feature>
<dbReference type="PANTHER" id="PTHR34236">
    <property type="entry name" value="DIMETHYL SULFOXIDE REDUCTASE TRANSCRIPTIONAL ACTIVATOR"/>
    <property type="match status" value="1"/>
</dbReference>
<dbReference type="AlphaFoldDB" id="A0ABD6C0A5"/>
<feature type="domain" description="PAS" evidence="6">
    <location>
        <begin position="162"/>
        <end position="193"/>
    </location>
</feature>
<keyword evidence="8" id="KW-1185">Reference proteome</keyword>
<dbReference type="SMART" id="SM00065">
    <property type="entry name" value="GAF"/>
    <property type="match status" value="2"/>
</dbReference>
<dbReference type="EMBL" id="JBHUDB010000002">
    <property type="protein sequence ID" value="MFD1570365.1"/>
    <property type="molecule type" value="Genomic_DNA"/>
</dbReference>
<dbReference type="PROSITE" id="PS50112">
    <property type="entry name" value="PAS"/>
    <property type="match status" value="1"/>
</dbReference>
<keyword evidence="2" id="KW-0418">Kinase</keyword>
<evidence type="ECO:0000313" key="8">
    <source>
        <dbReference type="Proteomes" id="UP001597185"/>
    </source>
</evidence>
<dbReference type="SUPFAM" id="SSF52172">
    <property type="entry name" value="CheY-like"/>
    <property type="match status" value="1"/>
</dbReference>
<dbReference type="Gene3D" id="3.30.450.20">
    <property type="entry name" value="PAS domain"/>
    <property type="match status" value="2"/>
</dbReference>
<dbReference type="InterPro" id="IPR031803">
    <property type="entry name" value="BAT_GAF/HTH-assoc"/>
</dbReference>
<dbReference type="SUPFAM" id="SSF55781">
    <property type="entry name" value="GAF domain-like"/>
    <property type="match status" value="2"/>
</dbReference>
<gene>
    <name evidence="7" type="ORF">ACFR9T_07140</name>
</gene>
<evidence type="ECO:0000313" key="7">
    <source>
        <dbReference type="EMBL" id="MFD1570365.1"/>
    </source>
</evidence>
<dbReference type="Pfam" id="PF13185">
    <property type="entry name" value="GAF_2"/>
    <property type="match status" value="1"/>
</dbReference>
<evidence type="ECO:0000256" key="3">
    <source>
        <dbReference type="ARBA" id="ARBA00023015"/>
    </source>
</evidence>
<dbReference type="Proteomes" id="UP001597185">
    <property type="component" value="Unassembled WGS sequence"/>
</dbReference>
<proteinExistence type="predicted"/>